<dbReference type="EMBL" id="BCLY01000016">
    <property type="protein sequence ID" value="GAQ10194.1"/>
    <property type="molecule type" value="Genomic_DNA"/>
</dbReference>
<dbReference type="Proteomes" id="UP000051487">
    <property type="component" value="Unassembled WGS sequence"/>
</dbReference>
<accession>A0AAN4PQ51</accession>
<organism evidence="1 2">
    <name type="scientific">Aspergillus lentulus</name>
    <dbReference type="NCBI Taxonomy" id="293939"/>
    <lineage>
        <taxon>Eukaryota</taxon>
        <taxon>Fungi</taxon>
        <taxon>Dikarya</taxon>
        <taxon>Ascomycota</taxon>
        <taxon>Pezizomycotina</taxon>
        <taxon>Eurotiomycetes</taxon>
        <taxon>Eurotiomycetidae</taxon>
        <taxon>Eurotiales</taxon>
        <taxon>Aspergillaceae</taxon>
        <taxon>Aspergillus</taxon>
        <taxon>Aspergillus subgen. Fumigati</taxon>
    </lineage>
</organism>
<gene>
    <name evidence="1" type="ORF">ALT_7515</name>
</gene>
<evidence type="ECO:0000313" key="1">
    <source>
        <dbReference type="EMBL" id="GAQ10194.1"/>
    </source>
</evidence>
<reference evidence="1 2" key="1">
    <citation type="submission" date="2015-11" db="EMBL/GenBank/DDBJ databases">
        <title>Aspergillus lentulus strain IFM 54703T.</title>
        <authorList>
            <person name="Kusuya Y."/>
            <person name="Sakai K."/>
            <person name="Kamei K."/>
            <person name="Takahashi H."/>
            <person name="Yaguchi T."/>
        </authorList>
    </citation>
    <scope>NUCLEOTIDE SEQUENCE [LARGE SCALE GENOMIC DNA]</scope>
    <source>
        <strain evidence="1 2">IFM 54703</strain>
    </source>
</reference>
<comment type="caution">
    <text evidence="1">The sequence shown here is derived from an EMBL/GenBank/DDBJ whole genome shotgun (WGS) entry which is preliminary data.</text>
</comment>
<protein>
    <submittedName>
        <fullName evidence="1">Uncharacterized protein</fullName>
    </submittedName>
</protein>
<name>A0AAN4PQ51_ASPLE</name>
<sequence length="122" mass="12915">MLQAKSSSLLRLVTSDVDVSYQIGLGVVGGETISTAQNCRLKLLTDAAAKGIEVQPVAGLAKTAELPLQLLPDQVVTVPPISALRTSKELPGLWLEHMVLEPDLIDKADDPLQPDPDHVSAA</sequence>
<dbReference type="AlphaFoldDB" id="A0AAN4PQ51"/>
<evidence type="ECO:0000313" key="2">
    <source>
        <dbReference type="Proteomes" id="UP000051487"/>
    </source>
</evidence>
<proteinExistence type="predicted"/>